<dbReference type="VEuPathDB" id="VectorBase:ASIC006444"/>
<evidence type="ECO:0000313" key="1">
    <source>
        <dbReference type="EMBL" id="KFB39116.1"/>
    </source>
</evidence>
<reference evidence="2" key="2">
    <citation type="submission" date="2020-05" db="UniProtKB">
        <authorList>
            <consortium name="EnsemblMetazoa"/>
        </authorList>
    </citation>
    <scope>IDENTIFICATION</scope>
</reference>
<evidence type="ECO:0000313" key="3">
    <source>
        <dbReference type="Proteomes" id="UP000030765"/>
    </source>
</evidence>
<dbReference type="AlphaFoldDB" id="A0A084VMC2"/>
<sequence>MCPQAVAPATIVVVVSNRIYNSNSHRRLHQHRQAAGKNILKKRLCVHPTTMFRIAAKINAGLIRSPKMVKYSPSTGSCPRLHHHHC</sequence>
<dbReference type="OMA" id="PTTMFRI"/>
<dbReference type="EMBL" id="KE524975">
    <property type="protein sequence ID" value="KFB39116.1"/>
    <property type="molecule type" value="Genomic_DNA"/>
</dbReference>
<protein>
    <submittedName>
        <fullName evidence="1 2">Uncharacterized protein</fullName>
    </submittedName>
</protein>
<proteinExistence type="predicted"/>
<organism evidence="1">
    <name type="scientific">Anopheles sinensis</name>
    <name type="common">Mosquito</name>
    <dbReference type="NCBI Taxonomy" id="74873"/>
    <lineage>
        <taxon>Eukaryota</taxon>
        <taxon>Metazoa</taxon>
        <taxon>Ecdysozoa</taxon>
        <taxon>Arthropoda</taxon>
        <taxon>Hexapoda</taxon>
        <taxon>Insecta</taxon>
        <taxon>Pterygota</taxon>
        <taxon>Neoptera</taxon>
        <taxon>Endopterygota</taxon>
        <taxon>Diptera</taxon>
        <taxon>Nematocera</taxon>
        <taxon>Culicoidea</taxon>
        <taxon>Culicidae</taxon>
        <taxon>Anophelinae</taxon>
        <taxon>Anopheles</taxon>
    </lineage>
</organism>
<name>A0A084VMC2_ANOSI</name>
<keyword evidence="3" id="KW-1185">Reference proteome</keyword>
<evidence type="ECO:0000313" key="2">
    <source>
        <dbReference type="EnsemblMetazoa" id="ASIC006444-PA"/>
    </source>
</evidence>
<accession>A0A084VMC2</accession>
<gene>
    <name evidence="1" type="ORF">ZHAS_00006444</name>
</gene>
<dbReference type="EnsemblMetazoa" id="ASIC006444-RA">
    <property type="protein sequence ID" value="ASIC006444-PA"/>
    <property type="gene ID" value="ASIC006444"/>
</dbReference>
<reference evidence="1 3" key="1">
    <citation type="journal article" date="2014" name="BMC Genomics">
        <title>Genome sequence of Anopheles sinensis provides insight into genetics basis of mosquito competence for malaria parasites.</title>
        <authorList>
            <person name="Zhou D."/>
            <person name="Zhang D."/>
            <person name="Ding G."/>
            <person name="Shi L."/>
            <person name="Hou Q."/>
            <person name="Ye Y."/>
            <person name="Xu Y."/>
            <person name="Zhou H."/>
            <person name="Xiong C."/>
            <person name="Li S."/>
            <person name="Yu J."/>
            <person name="Hong S."/>
            <person name="Yu X."/>
            <person name="Zou P."/>
            <person name="Chen C."/>
            <person name="Chang X."/>
            <person name="Wang W."/>
            <person name="Lv Y."/>
            <person name="Sun Y."/>
            <person name="Ma L."/>
            <person name="Shen B."/>
            <person name="Zhu C."/>
        </authorList>
    </citation>
    <scope>NUCLEOTIDE SEQUENCE [LARGE SCALE GENOMIC DNA]</scope>
</reference>
<dbReference type="Proteomes" id="UP000030765">
    <property type="component" value="Unassembled WGS sequence"/>
</dbReference>
<dbReference type="EMBL" id="ATLV01014585">
    <property type="status" value="NOT_ANNOTATED_CDS"/>
    <property type="molecule type" value="Genomic_DNA"/>
</dbReference>